<dbReference type="Gene3D" id="2.30.42.10">
    <property type="match status" value="1"/>
</dbReference>
<keyword evidence="4" id="KW-1185">Reference proteome</keyword>
<feature type="transmembrane region" description="Helical" evidence="1">
    <location>
        <begin position="12"/>
        <end position="34"/>
    </location>
</feature>
<feature type="transmembrane region" description="Helical" evidence="1">
    <location>
        <begin position="80"/>
        <end position="99"/>
    </location>
</feature>
<dbReference type="SMART" id="SM00228">
    <property type="entry name" value="PDZ"/>
    <property type="match status" value="1"/>
</dbReference>
<feature type="transmembrane region" description="Helical" evidence="1">
    <location>
        <begin position="186"/>
        <end position="205"/>
    </location>
</feature>
<feature type="transmembrane region" description="Helical" evidence="1">
    <location>
        <begin position="145"/>
        <end position="165"/>
    </location>
</feature>
<keyword evidence="1" id="KW-0472">Membrane</keyword>
<dbReference type="InterPro" id="IPR001478">
    <property type="entry name" value="PDZ"/>
</dbReference>
<dbReference type="SUPFAM" id="SSF50156">
    <property type="entry name" value="PDZ domain-like"/>
    <property type="match status" value="1"/>
</dbReference>
<evidence type="ECO:0000313" key="4">
    <source>
        <dbReference type="Proteomes" id="UP000076623"/>
    </source>
</evidence>
<feature type="transmembrane region" description="Helical" evidence="1">
    <location>
        <begin position="55"/>
        <end position="74"/>
    </location>
</feature>
<name>A0A160IQ37_9BACL</name>
<dbReference type="InterPro" id="IPR036034">
    <property type="entry name" value="PDZ_sf"/>
</dbReference>
<evidence type="ECO:0000256" key="1">
    <source>
        <dbReference type="SAM" id="Phobius"/>
    </source>
</evidence>
<sequence length="399" mass="43859">MTDTFVKELLQGMLLLFLHPLFYGFILVAFLIGLKRVKRERKEFKVRVHPVIDNLIFSLLPGILIGLIGSVIFVTAGITLPLGMIALIGVVYLALGLTFKTRFMNPAYAVSLSAVVGLLLPKFQLGISFVDRWIVDVQKTPLDSLAVIIGVLLIQEGILVIWKGADRTSPRLFKGKRGHYIGAHEATRFWIVPQFLVLPVGSIPVVDWWPLFPMGAVGFSFFLVPFAIGYRQLVTHTLPEEAIKHLGRQVLLLGFIVTGIAAVGHFYNLPLLIAIAIAAGLAGRELITLVTSQRDDTRPSHFVPRDQGVMILSVVPGTPAAKMGLKIGEVIVKVNGVTLSQETSLYRALQINAAYCKLEVLNLNGEIRFVQGSLYQNEHHQLGVLLVHDVVDRNAAVGN</sequence>
<dbReference type="Proteomes" id="UP000076623">
    <property type="component" value="Chromosome"/>
</dbReference>
<gene>
    <name evidence="3" type="ORF">ABE65_017805</name>
</gene>
<organism evidence="3 4">
    <name type="scientific">Fictibacillus phosphorivorans</name>
    <dbReference type="NCBI Taxonomy" id="1221500"/>
    <lineage>
        <taxon>Bacteria</taxon>
        <taxon>Bacillati</taxon>
        <taxon>Bacillota</taxon>
        <taxon>Bacilli</taxon>
        <taxon>Bacillales</taxon>
        <taxon>Fictibacillaceae</taxon>
        <taxon>Fictibacillus</taxon>
    </lineage>
</organism>
<evidence type="ECO:0000259" key="2">
    <source>
        <dbReference type="PROSITE" id="PS50106"/>
    </source>
</evidence>
<feature type="domain" description="PDZ" evidence="2">
    <location>
        <begin position="274"/>
        <end position="340"/>
    </location>
</feature>
<proteinExistence type="predicted"/>
<accession>A0A160IQ37</accession>
<dbReference type="STRING" id="1221500.ABE65_017805"/>
<protein>
    <recommendedName>
        <fullName evidence="2">PDZ domain-containing protein</fullName>
    </recommendedName>
</protein>
<dbReference type="InterPro" id="IPR041489">
    <property type="entry name" value="PDZ_6"/>
</dbReference>
<dbReference type="EMBL" id="CP015378">
    <property type="protein sequence ID" value="ANC78553.1"/>
    <property type="molecule type" value="Genomic_DNA"/>
</dbReference>
<keyword evidence="1" id="KW-1133">Transmembrane helix</keyword>
<feature type="transmembrane region" description="Helical" evidence="1">
    <location>
        <begin position="250"/>
        <end position="267"/>
    </location>
</feature>
<feature type="transmembrane region" description="Helical" evidence="1">
    <location>
        <begin position="106"/>
        <end position="125"/>
    </location>
</feature>
<dbReference type="Pfam" id="PF17820">
    <property type="entry name" value="PDZ_6"/>
    <property type="match status" value="1"/>
</dbReference>
<dbReference type="PROSITE" id="PS50106">
    <property type="entry name" value="PDZ"/>
    <property type="match status" value="1"/>
</dbReference>
<keyword evidence="1" id="KW-0812">Transmembrane</keyword>
<evidence type="ECO:0000313" key="3">
    <source>
        <dbReference type="EMBL" id="ANC78553.1"/>
    </source>
</evidence>
<feature type="transmembrane region" description="Helical" evidence="1">
    <location>
        <begin position="211"/>
        <end position="230"/>
    </location>
</feature>
<dbReference type="RefSeq" id="WP_066397894.1">
    <property type="nucleotide sequence ID" value="NZ_CP015378.1"/>
</dbReference>
<reference evidence="3 4" key="1">
    <citation type="submission" date="2016-04" db="EMBL/GenBank/DDBJ databases">
        <title>Complete genome sequence of Fictibacillus phosphorivorans G25-29, a strain toxic to nematodes.</title>
        <authorList>
            <person name="Zheng Z."/>
        </authorList>
    </citation>
    <scope>NUCLEOTIDE SEQUENCE [LARGE SCALE GENOMIC DNA]</scope>
    <source>
        <strain evidence="3 4">G25-29</strain>
    </source>
</reference>
<dbReference type="KEGG" id="fpn:ABE65_017805"/>
<dbReference type="AlphaFoldDB" id="A0A160IQ37"/>